<proteinExistence type="predicted"/>
<sequence>MMKKASTLYIVFLAILCIALSSCAPTIHYLGESYEPSNDVEVFYDAKDIKREYKVIGKMTNDKVVDYDVEVVKAKMIEKAKQAGGDGIVFTDVGVEHSDTEGDRLAIKANLIKYL</sequence>
<dbReference type="RefSeq" id="WP_377486219.1">
    <property type="nucleotide sequence ID" value="NZ_JBHUOX010000011.1"/>
</dbReference>
<evidence type="ECO:0000256" key="1">
    <source>
        <dbReference type="SAM" id="SignalP"/>
    </source>
</evidence>
<gene>
    <name evidence="2" type="ORF">ACFS7Z_15395</name>
</gene>
<keyword evidence="3" id="KW-1185">Reference proteome</keyword>
<organism evidence="2 3">
    <name type="scientific">Pontibacter toksunensis</name>
    <dbReference type="NCBI Taxonomy" id="1332631"/>
    <lineage>
        <taxon>Bacteria</taxon>
        <taxon>Pseudomonadati</taxon>
        <taxon>Bacteroidota</taxon>
        <taxon>Cytophagia</taxon>
        <taxon>Cytophagales</taxon>
        <taxon>Hymenobacteraceae</taxon>
        <taxon>Pontibacter</taxon>
    </lineage>
</organism>
<dbReference type="EMBL" id="JBHUOX010000011">
    <property type="protein sequence ID" value="MFD3001757.1"/>
    <property type="molecule type" value="Genomic_DNA"/>
</dbReference>
<comment type="caution">
    <text evidence="2">The sequence shown here is derived from an EMBL/GenBank/DDBJ whole genome shotgun (WGS) entry which is preliminary data.</text>
</comment>
<evidence type="ECO:0000313" key="2">
    <source>
        <dbReference type="EMBL" id="MFD3001757.1"/>
    </source>
</evidence>
<dbReference type="Proteomes" id="UP001597641">
    <property type="component" value="Unassembled WGS sequence"/>
</dbReference>
<keyword evidence="1" id="KW-0732">Signal</keyword>
<accession>A0ABW6BXL2</accession>
<feature type="signal peptide" evidence="1">
    <location>
        <begin position="1"/>
        <end position="24"/>
    </location>
</feature>
<feature type="chain" id="PRO_5046283226" description="Lipoprotein" evidence="1">
    <location>
        <begin position="25"/>
        <end position="115"/>
    </location>
</feature>
<evidence type="ECO:0008006" key="4">
    <source>
        <dbReference type="Google" id="ProtNLM"/>
    </source>
</evidence>
<dbReference type="PROSITE" id="PS51257">
    <property type="entry name" value="PROKAR_LIPOPROTEIN"/>
    <property type="match status" value="1"/>
</dbReference>
<evidence type="ECO:0000313" key="3">
    <source>
        <dbReference type="Proteomes" id="UP001597641"/>
    </source>
</evidence>
<protein>
    <recommendedName>
        <fullName evidence="4">Lipoprotein</fullName>
    </recommendedName>
</protein>
<reference evidence="3" key="1">
    <citation type="journal article" date="2019" name="Int. J. Syst. Evol. Microbiol.">
        <title>The Global Catalogue of Microorganisms (GCM) 10K type strain sequencing project: providing services to taxonomists for standard genome sequencing and annotation.</title>
        <authorList>
            <consortium name="The Broad Institute Genomics Platform"/>
            <consortium name="The Broad Institute Genome Sequencing Center for Infectious Disease"/>
            <person name="Wu L."/>
            <person name="Ma J."/>
        </authorList>
    </citation>
    <scope>NUCLEOTIDE SEQUENCE [LARGE SCALE GENOMIC DNA]</scope>
    <source>
        <strain evidence="3">KCTC 23984</strain>
    </source>
</reference>
<name>A0ABW6BXL2_9BACT</name>